<dbReference type="SUPFAM" id="SSF54277">
    <property type="entry name" value="CAD &amp; PB1 domains"/>
    <property type="match status" value="1"/>
</dbReference>
<dbReference type="InterPro" id="IPR001849">
    <property type="entry name" value="PH_domain"/>
</dbReference>
<gene>
    <name evidence="4" type="ORF">AARAC_008741</name>
</gene>
<feature type="compositionally biased region" description="Basic and acidic residues" evidence="1">
    <location>
        <begin position="1672"/>
        <end position="1682"/>
    </location>
</feature>
<feature type="compositionally biased region" description="Low complexity" evidence="1">
    <location>
        <begin position="564"/>
        <end position="578"/>
    </location>
</feature>
<dbReference type="Pfam" id="PF00155">
    <property type="entry name" value="Aminotran_1_2"/>
    <property type="match status" value="1"/>
</dbReference>
<dbReference type="FunFam" id="3.10.20.90:FF:000176">
    <property type="entry name" value="Rho guanyl nucleotide exchange factor"/>
    <property type="match status" value="1"/>
</dbReference>
<feature type="region of interest" description="Disordered" evidence="1">
    <location>
        <begin position="1650"/>
        <end position="1718"/>
    </location>
</feature>
<dbReference type="GO" id="GO:0030010">
    <property type="term" value="P:establishment of cell polarity"/>
    <property type="evidence" value="ECO:0007669"/>
    <property type="project" value="TreeGrafter"/>
</dbReference>
<dbReference type="Pfam" id="PF00564">
    <property type="entry name" value="PB1"/>
    <property type="match status" value="1"/>
</dbReference>
<dbReference type="SUPFAM" id="SSF48065">
    <property type="entry name" value="DBL homology domain (DH-domain)"/>
    <property type="match status" value="1"/>
</dbReference>
<dbReference type="Pfam" id="PF15411">
    <property type="entry name" value="PH_10"/>
    <property type="match status" value="1"/>
</dbReference>
<dbReference type="GO" id="GO:0030170">
    <property type="term" value="F:pyridoxal phosphate binding"/>
    <property type="evidence" value="ECO:0007669"/>
    <property type="project" value="InterPro"/>
</dbReference>
<name>A0A2G7EM30_9EURO</name>
<sequence>MAETAVMTSGPIAEDNIINRRGGESIYQSCVNLKKRLAELPDFESHLREMDEEDLAHGNTDPVASLWNCLREGYPLLTIYNASSPEEVLEVDPEKVPEAKRPKAATFKFLQASLKELGFPQQDCFLITDLYGESTTGFIKVIKMVNRVLDILEMQGQLKRTSDVSSRAPEKGTVKLTKREHILKELLETERDYVHHLQNLQLLKKELEETGALTGDPSHQIFLNLNNLLDFAQRFLIRIEQHYALPEERQNWGELFIQHEDAFRQYEPFIANQMRCDEVCLKEWDRIHAAPRTVDLRQMVAQPSTLNGFFVKPFQRLTKYPLMLSELRKQTENPELQTDITRAIDAIQSVLDSANDAIDKEHLASAFTELDERVDDWKSLKIESFGDLLRFGTFTVLKGDNGKDSEREYHIYLFERILLCCKDINPNKQKTKLIVGKDKPATTVKGKPRLQLKGRIYMANVTDIACYQKPGSYRIQIFWKGDPGVVDNFIIRYQNEDAMRKWYRDIDNQRAIQAEHRSARNTGTSETEFTYMRNMANMPNPYLEHDADEQATKEAGFFSEFPMSRNASSTSLRTRSATGGSGGSGPPLSNKFRFPMPDPNLSVHTQFPGGNMSPAERNANSYFSPVAETPSTRSSSQSTAGYSYGRQPTPGSTWNEEPNRYTAPALSRGVSRDGSNSNPYFSGAPNGRGAQRPSLPPMSGTSNGMAQRMRSASSPDIHHHNPESRRYMGAHTMQTVDNVPVPPIPAHMASMKAPVNRSQANSPTNTSLPSRNGNGPNGQHTHFHEPQYSESRMNQPVSDQPTSPLSQEPEEEPLMPTQLKAKVNFDDNYVTLVIASNIMFRSLTDRVDAKLARFTNRSIGSKSVRLRYRDEDGDFVTIDSDEAVQLAFMEWREQHQLRSETHRQFRSAHEGHRPHAGLDASRASTGVVWCTERATEHGYAENPSEWANLGQGAPEADDEIEGSFPRPTSIPITSAAREYGPTAGIKPLRAAVARLYNEHYRQGKESQYTWENVCIVPGGRAGLIRIAAILGNSYLSFPIPDYSAYSEMLTLFKNIAPIPIPLSQNDHYHIHPDKIAEEIARGTQVLLTSNPRNPTGHFVSSEELAKIQDICRDRATLILDEFYGGYNYTTDCDGTTLSGATNVEDVNQDDVLLIDGLTKRFRLPGWRIAWIVGPKEFVDALGSAGSYLDGGANVPFQEAAIPMLEPSLVRAEMKALQHHFREKRDFVVKRLTEIGFRIKDIPQATFYIWLDLTALEPPLPAEANISDGLNFFNALLSEKVIVVPGIFFDLNPAKRRDLFDSPCHHFVRLSYGPKMDVLKKGLDGIERVIRRARGEALKAQWEDETVEAATSPGCDAQYGALDIMAWNIYRILNYTIFIFLSVILFCLIVLTPADAIYQCYVTSRLTNIFIISGGYIVTFILAALIYATRIYTNRSALAGIPKAWIPIEKEDVGKSVRRLVVEGLARSAIVAYQARPRDTAADGDTFADYPMLLIDRDRPPWGPVEHPGWSSPASPDLPDLPYRTVIQELPNLIEAKAVSLAPPDPFLTATRSFDPSSPGAEQSIPDTRVVDILRRSASMGLREYLQHLASLNVIQPPEIGAEFIALYERARFSLRELHEAEFRDLMHIFAGLLRGMKSLDTHIMDDIYAEGSRGDSESVIGPSDEEGETDTMDFHDDSEAFSRGRSNSLQPSNASTWEGRSTYAASGKQSHRSPVWSRNVDQHRLATPRTPSMRSLRRALWRRGTSLFSTPSGSPKDSGAAEEFRTASTPDKLFTKADPAVDGEECLHDCASCTIRYPAKFDVDQEDTLYGNVNGWSTHLLVATGKTDWVRDVADEQGSVMEAIEKGGLEPSNGKLKLSASNMPVPDEYHHHDTGKQPTTVLLLPSFTIVDHVTPALAPDLIKYIVNSAPTTTTPLGAIPEPVSVPESEDQTQQPPISDLLSQTPLRSRPCPHAAVILLCSQRTRDARCGQSAPLLRKEFERHLPVGGHKYSANVIVYRRRDLEWYRKQGGKEETSAEGEEGAAQGIWLARVRPEDCENIIRYTVLKGKVVKPEQIRGGFDRERGVMSW</sequence>
<feature type="region of interest" description="Disordered" evidence="1">
    <location>
        <begin position="1917"/>
        <end position="1936"/>
    </location>
</feature>
<dbReference type="GO" id="GO:0008483">
    <property type="term" value="F:transaminase activity"/>
    <property type="evidence" value="ECO:0007669"/>
    <property type="project" value="UniProtKB-KW"/>
</dbReference>
<feature type="compositionally biased region" description="Polar residues" evidence="1">
    <location>
        <begin position="756"/>
        <end position="780"/>
    </location>
</feature>
<dbReference type="Gene3D" id="2.30.29.30">
    <property type="entry name" value="Pleckstrin-homology domain (PH domain)/Phosphotyrosine-binding domain (PTB)"/>
    <property type="match status" value="1"/>
</dbReference>
<feature type="region of interest" description="Disordered" evidence="1">
    <location>
        <begin position="558"/>
        <end position="723"/>
    </location>
</feature>
<dbReference type="Gene3D" id="3.40.640.10">
    <property type="entry name" value="Type I PLP-dependent aspartate aminotransferase-like (Major domain)"/>
    <property type="match status" value="1"/>
</dbReference>
<dbReference type="SUPFAM" id="SSF50729">
    <property type="entry name" value="PH domain-like"/>
    <property type="match status" value="1"/>
</dbReference>
<feature type="compositionally biased region" description="Polar residues" evidence="1">
    <location>
        <begin position="618"/>
        <end position="641"/>
    </location>
</feature>
<keyword evidence="2" id="KW-1133">Transmembrane helix</keyword>
<dbReference type="GO" id="GO:0043332">
    <property type="term" value="C:mating projection tip"/>
    <property type="evidence" value="ECO:0007669"/>
    <property type="project" value="TreeGrafter"/>
</dbReference>
<dbReference type="PANTHER" id="PTHR47339:SF1">
    <property type="entry name" value="CELL DIVISION CONTROL PROTEIN 24"/>
    <property type="match status" value="1"/>
</dbReference>
<dbReference type="Gene3D" id="1.20.900.10">
    <property type="entry name" value="Dbl homology (DH) domain"/>
    <property type="match status" value="1"/>
</dbReference>
<feature type="transmembrane region" description="Helical" evidence="2">
    <location>
        <begin position="1371"/>
        <end position="1393"/>
    </location>
</feature>
<keyword evidence="2" id="KW-0472">Membrane</keyword>
<dbReference type="CDD" id="cd00014">
    <property type="entry name" value="CH_SF"/>
    <property type="match status" value="1"/>
</dbReference>
<dbReference type="CDD" id="cd05992">
    <property type="entry name" value="PB1"/>
    <property type="match status" value="1"/>
</dbReference>
<dbReference type="InterPro" id="IPR009737">
    <property type="entry name" value="Aim32/Apd1-like"/>
</dbReference>
<dbReference type="GO" id="GO:0031106">
    <property type="term" value="P:septin ring organization"/>
    <property type="evidence" value="ECO:0007669"/>
    <property type="project" value="TreeGrafter"/>
</dbReference>
<dbReference type="GO" id="GO:0005737">
    <property type="term" value="C:cytoplasm"/>
    <property type="evidence" value="ECO:0007669"/>
    <property type="project" value="TreeGrafter"/>
</dbReference>
<dbReference type="InterPro" id="IPR011993">
    <property type="entry name" value="PH-like_dom_sf"/>
</dbReference>
<proteinExistence type="predicted"/>
<keyword evidence="4" id="KW-0032">Aminotransferase</keyword>
<dbReference type="InterPro" id="IPR053026">
    <property type="entry name" value="CDC42_GEF"/>
</dbReference>
<dbReference type="PROSITE" id="PS50010">
    <property type="entry name" value="DH_2"/>
    <property type="match status" value="1"/>
</dbReference>
<reference evidence="4 5" key="1">
    <citation type="submission" date="2017-05" db="EMBL/GenBank/DDBJ databases">
        <title>Genome sequence for an aflatoxigenic pathogen of Argentinian peanut, Aspergillus arachidicola.</title>
        <authorList>
            <person name="Moore G."/>
            <person name="Beltz S.B."/>
            <person name="Mack B.M."/>
        </authorList>
    </citation>
    <scope>NUCLEOTIDE SEQUENCE [LARGE SCALE GENOMIC DNA]</scope>
    <source>
        <strain evidence="4 5">CBS 117610</strain>
    </source>
</reference>
<dbReference type="CDD" id="cd13246">
    <property type="entry name" value="PH_Scd1"/>
    <property type="match status" value="1"/>
</dbReference>
<feature type="compositionally biased region" description="Polar residues" evidence="1">
    <location>
        <begin position="788"/>
        <end position="799"/>
    </location>
</feature>
<dbReference type="STRING" id="656916.A0A2G7EM30"/>
<dbReference type="SMART" id="SM00233">
    <property type="entry name" value="PH"/>
    <property type="match status" value="1"/>
</dbReference>
<dbReference type="FunFam" id="1.20.900.10:FF:000041">
    <property type="entry name" value="Rho guanyl nucleotide exchange factor"/>
    <property type="match status" value="1"/>
</dbReference>
<dbReference type="CDD" id="cd00609">
    <property type="entry name" value="AAT_like"/>
    <property type="match status" value="1"/>
</dbReference>
<evidence type="ECO:0000259" key="3">
    <source>
        <dbReference type="PROSITE" id="PS50010"/>
    </source>
</evidence>
<dbReference type="EMBL" id="NEXV01000737">
    <property type="protein sequence ID" value="PIG69369.1"/>
    <property type="molecule type" value="Genomic_DNA"/>
</dbReference>
<dbReference type="SMART" id="SM00325">
    <property type="entry name" value="RhoGEF"/>
    <property type="match status" value="1"/>
</dbReference>
<feature type="transmembrane region" description="Helical" evidence="2">
    <location>
        <begin position="1405"/>
        <end position="1427"/>
    </location>
</feature>
<dbReference type="Proteomes" id="UP000231358">
    <property type="component" value="Unassembled WGS sequence"/>
</dbReference>
<evidence type="ECO:0000313" key="5">
    <source>
        <dbReference type="Proteomes" id="UP000231358"/>
    </source>
</evidence>
<dbReference type="InterPro" id="IPR000270">
    <property type="entry name" value="PB1_dom"/>
</dbReference>
<dbReference type="Pfam" id="PF00621">
    <property type="entry name" value="RhoGEF"/>
    <property type="match status" value="1"/>
</dbReference>
<feature type="region of interest" description="Disordered" evidence="1">
    <location>
        <begin position="753"/>
        <end position="813"/>
    </location>
</feature>
<dbReference type="Pfam" id="PF06395">
    <property type="entry name" value="CDC24"/>
    <property type="match status" value="1"/>
</dbReference>
<dbReference type="SUPFAM" id="SSF53383">
    <property type="entry name" value="PLP-dependent transferases"/>
    <property type="match status" value="1"/>
</dbReference>
<keyword evidence="2" id="KW-0812">Transmembrane</keyword>
<dbReference type="InterPro" id="IPR010481">
    <property type="entry name" value="Cdc24/Scd1_N"/>
</dbReference>
<dbReference type="InterPro" id="IPR015424">
    <property type="entry name" value="PyrdxlP-dep_Trfase"/>
</dbReference>
<protein>
    <submittedName>
        <fullName evidence="4">Putative aminotransferase</fullName>
    </submittedName>
</protein>
<keyword evidence="4" id="KW-0808">Transferase</keyword>
<dbReference type="Gene3D" id="3.90.1150.10">
    <property type="entry name" value="Aspartate Aminotransferase, domain 1"/>
    <property type="match status" value="1"/>
</dbReference>
<dbReference type="GO" id="GO:0000935">
    <property type="term" value="C:division septum"/>
    <property type="evidence" value="ECO:0007669"/>
    <property type="project" value="TreeGrafter"/>
</dbReference>
<dbReference type="InterPro" id="IPR004839">
    <property type="entry name" value="Aminotransferase_I/II_large"/>
</dbReference>
<evidence type="ECO:0000313" key="4">
    <source>
        <dbReference type="EMBL" id="PIG69369.1"/>
    </source>
</evidence>
<dbReference type="InterPro" id="IPR015421">
    <property type="entry name" value="PyrdxlP-dep_Trfase_major"/>
</dbReference>
<dbReference type="PANTHER" id="PTHR47339">
    <property type="entry name" value="CELL DIVISION CONTROL PROTEIN 24"/>
    <property type="match status" value="1"/>
</dbReference>
<dbReference type="FunFam" id="2.30.29.30:FF:000364">
    <property type="entry name" value="Rho guanyl nucleotide exchange factor"/>
    <property type="match status" value="1"/>
</dbReference>
<evidence type="ECO:0000256" key="2">
    <source>
        <dbReference type="SAM" id="Phobius"/>
    </source>
</evidence>
<feature type="compositionally biased region" description="Polar residues" evidence="1">
    <location>
        <begin position="699"/>
        <end position="714"/>
    </location>
</feature>
<feature type="domain" description="DH" evidence="3">
    <location>
        <begin position="178"/>
        <end position="357"/>
    </location>
</feature>
<dbReference type="InterPro" id="IPR035899">
    <property type="entry name" value="DBL_dom_sf"/>
</dbReference>
<dbReference type="Gene3D" id="3.10.20.90">
    <property type="entry name" value="Phosphatidylinositol 3-kinase Catalytic Subunit, Chain A, domain 1"/>
    <property type="match status" value="1"/>
</dbReference>
<dbReference type="InterPro" id="IPR015422">
    <property type="entry name" value="PyrdxlP-dep_Trfase_small"/>
</dbReference>
<evidence type="ECO:0000256" key="1">
    <source>
        <dbReference type="SAM" id="MobiDB-lite"/>
    </source>
</evidence>
<dbReference type="Pfam" id="PF06999">
    <property type="entry name" value="Suc_Fer-like"/>
    <property type="match status" value="1"/>
</dbReference>
<dbReference type="GO" id="GO:0005085">
    <property type="term" value="F:guanyl-nucleotide exchange factor activity"/>
    <property type="evidence" value="ECO:0007669"/>
    <property type="project" value="InterPro"/>
</dbReference>
<organism evidence="4 5">
    <name type="scientific">Aspergillus arachidicola</name>
    <dbReference type="NCBI Taxonomy" id="656916"/>
    <lineage>
        <taxon>Eukaryota</taxon>
        <taxon>Fungi</taxon>
        <taxon>Dikarya</taxon>
        <taxon>Ascomycota</taxon>
        <taxon>Pezizomycotina</taxon>
        <taxon>Eurotiomycetes</taxon>
        <taxon>Eurotiomycetidae</taxon>
        <taxon>Eurotiales</taxon>
        <taxon>Aspergillaceae</taxon>
        <taxon>Aspergillus</taxon>
        <taxon>Aspergillus subgen. Circumdati</taxon>
    </lineage>
</organism>
<dbReference type="InterPro" id="IPR033511">
    <property type="entry name" value="Cdc24/Scd1_PH_dom"/>
</dbReference>
<dbReference type="InterPro" id="IPR000219">
    <property type="entry name" value="DH_dom"/>
</dbReference>
<feature type="compositionally biased region" description="Polar residues" evidence="1">
    <location>
        <begin position="1684"/>
        <end position="1708"/>
    </location>
</feature>
<dbReference type="GO" id="GO:0005634">
    <property type="term" value="C:nucleus"/>
    <property type="evidence" value="ECO:0007669"/>
    <property type="project" value="TreeGrafter"/>
</dbReference>
<comment type="caution">
    <text evidence="4">The sequence shown here is derived from an EMBL/GenBank/DDBJ whole genome shotgun (WGS) entry which is preliminary data.</text>
</comment>
<dbReference type="CDD" id="cd00160">
    <property type="entry name" value="RhoGEF"/>
    <property type="match status" value="1"/>
</dbReference>
<accession>A0A2G7EM30</accession>
<keyword evidence="5" id="KW-1185">Reference proteome</keyword>